<evidence type="ECO:0000256" key="7">
    <source>
        <dbReference type="ARBA" id="ARBA00023235"/>
    </source>
</evidence>
<comment type="catalytic activity">
    <reaction evidence="1">
        <text>Catalyzes the rearrangement of -S-S- bonds in proteins.</text>
        <dbReference type="EC" id="5.3.4.1"/>
    </reaction>
</comment>
<dbReference type="NCBIfam" id="TIGR01126">
    <property type="entry name" value="pdi_dom"/>
    <property type="match status" value="2"/>
</dbReference>
<comment type="caution">
    <text evidence="12">The sequence shown here is derived from an EMBL/GenBank/DDBJ whole genome shotgun (WGS) entry which is preliminary data.</text>
</comment>
<sequence>MARSQVLIVLTITLLAVMAFADDVVVLTPENFDEEVGQDRYALVEFFTPWCGHCQRLAPDYERLASSFKNTETVLIAKVDCTEFGDLCTKYDVTGYPTIHWFPKDSMQSRKYEGKRTAEDLADFVNAEADTNVKLAFVPSHVVVLTSETFDEVVLDETKDVLVEFYAPWCGHCKKFAPIYEKLASVFKLDKDIVIANVDVDQHKDLSEKYGVKKIPTVKFFSKENKEGELYEGEREIDDVIEFVNEKCGISRDSEGQLTSEAGVIESLEELVKEFVTAANDEKKKILTKIEDEVSKLTGRAAGYGKIYVKAAKSIIKKGAGYTTKEIERIDGMLEMSISPEKADEFIIKKNILSTFSS</sequence>
<organism evidence="12 13">
    <name type="scientific">Rhynchospora tenuis</name>
    <dbReference type="NCBI Taxonomy" id="198213"/>
    <lineage>
        <taxon>Eukaryota</taxon>
        <taxon>Viridiplantae</taxon>
        <taxon>Streptophyta</taxon>
        <taxon>Embryophyta</taxon>
        <taxon>Tracheophyta</taxon>
        <taxon>Spermatophyta</taxon>
        <taxon>Magnoliopsida</taxon>
        <taxon>Liliopsida</taxon>
        <taxon>Poales</taxon>
        <taxon>Cyperaceae</taxon>
        <taxon>Cyperoideae</taxon>
        <taxon>Rhynchosporeae</taxon>
        <taxon>Rhynchospora</taxon>
    </lineage>
</organism>
<dbReference type="Pfam" id="PF07749">
    <property type="entry name" value="ERp29"/>
    <property type="match status" value="1"/>
</dbReference>
<dbReference type="PRINTS" id="PR00421">
    <property type="entry name" value="THIOREDOXIN"/>
</dbReference>
<evidence type="ECO:0000256" key="6">
    <source>
        <dbReference type="ARBA" id="ARBA00023157"/>
    </source>
</evidence>
<keyword evidence="6" id="KW-1015">Disulfide bond</keyword>
<dbReference type="EMBL" id="JAMRDG010000001">
    <property type="protein sequence ID" value="KAJ3702111.1"/>
    <property type="molecule type" value="Genomic_DNA"/>
</dbReference>
<evidence type="ECO:0000313" key="12">
    <source>
        <dbReference type="EMBL" id="KAJ3702111.1"/>
    </source>
</evidence>
<feature type="domain" description="Thioredoxin" evidence="11">
    <location>
        <begin position="115"/>
        <end position="249"/>
    </location>
</feature>
<dbReference type="CDD" id="cd00238">
    <property type="entry name" value="ERp29c"/>
    <property type="match status" value="1"/>
</dbReference>
<name>A0AAD5ZQH0_9POAL</name>
<dbReference type="Pfam" id="PF00085">
    <property type="entry name" value="Thioredoxin"/>
    <property type="match status" value="2"/>
</dbReference>
<dbReference type="SUPFAM" id="SSF47933">
    <property type="entry name" value="ERP29 C domain-like"/>
    <property type="match status" value="1"/>
</dbReference>
<evidence type="ECO:0000256" key="8">
    <source>
        <dbReference type="ARBA" id="ARBA00023284"/>
    </source>
</evidence>
<keyword evidence="4 10" id="KW-0732">Signal</keyword>
<dbReference type="PANTHER" id="PTHR45672">
    <property type="entry name" value="PROTEIN DISULFIDE-ISOMERASE C17H9.14C-RELATED"/>
    <property type="match status" value="1"/>
</dbReference>
<dbReference type="InterPro" id="IPR011679">
    <property type="entry name" value="ERp29_C"/>
</dbReference>
<dbReference type="AlphaFoldDB" id="A0AAD5ZQH0"/>
<comment type="similarity">
    <text evidence="2 9">Belongs to the protein disulfide isomerase family.</text>
</comment>
<evidence type="ECO:0000259" key="11">
    <source>
        <dbReference type="PROSITE" id="PS51352"/>
    </source>
</evidence>
<dbReference type="InterPro" id="IPR036356">
    <property type="entry name" value="ERp29_C_sf"/>
</dbReference>
<keyword evidence="8" id="KW-0676">Redox-active center</keyword>
<feature type="chain" id="PRO_5041981273" description="protein disulfide-isomerase" evidence="10">
    <location>
        <begin position="22"/>
        <end position="358"/>
    </location>
</feature>
<evidence type="ECO:0000256" key="10">
    <source>
        <dbReference type="SAM" id="SignalP"/>
    </source>
</evidence>
<dbReference type="InterPro" id="IPR051063">
    <property type="entry name" value="PDI"/>
</dbReference>
<keyword evidence="5" id="KW-0677">Repeat</keyword>
<dbReference type="CDD" id="cd02998">
    <property type="entry name" value="PDI_a_ERp38"/>
    <property type="match status" value="2"/>
</dbReference>
<evidence type="ECO:0000256" key="3">
    <source>
        <dbReference type="ARBA" id="ARBA00012723"/>
    </source>
</evidence>
<evidence type="ECO:0000256" key="1">
    <source>
        <dbReference type="ARBA" id="ARBA00001182"/>
    </source>
</evidence>
<evidence type="ECO:0000256" key="2">
    <source>
        <dbReference type="ARBA" id="ARBA00006347"/>
    </source>
</evidence>
<dbReference type="Gene3D" id="1.20.1150.12">
    <property type="entry name" value="Endoplasmic reticulum resident protein 29, C-terminal domain"/>
    <property type="match status" value="1"/>
</dbReference>
<dbReference type="InterPro" id="IPR013766">
    <property type="entry name" value="Thioredoxin_domain"/>
</dbReference>
<keyword evidence="7" id="KW-0413">Isomerase</keyword>
<dbReference type="Gene3D" id="3.40.30.10">
    <property type="entry name" value="Glutaredoxin"/>
    <property type="match status" value="2"/>
</dbReference>
<evidence type="ECO:0000256" key="5">
    <source>
        <dbReference type="ARBA" id="ARBA00022737"/>
    </source>
</evidence>
<dbReference type="EC" id="5.3.4.1" evidence="3"/>
<feature type="signal peptide" evidence="10">
    <location>
        <begin position="1"/>
        <end position="21"/>
    </location>
</feature>
<evidence type="ECO:0000256" key="9">
    <source>
        <dbReference type="RuleBase" id="RU004208"/>
    </source>
</evidence>
<feature type="domain" description="Thioredoxin" evidence="11">
    <location>
        <begin position="6"/>
        <end position="104"/>
    </location>
</feature>
<dbReference type="InterPro" id="IPR036249">
    <property type="entry name" value="Thioredoxin-like_sf"/>
</dbReference>
<dbReference type="GO" id="GO:0003756">
    <property type="term" value="F:protein disulfide isomerase activity"/>
    <property type="evidence" value="ECO:0007669"/>
    <property type="project" value="UniProtKB-EC"/>
</dbReference>
<dbReference type="InterPro" id="IPR017937">
    <property type="entry name" value="Thioredoxin_CS"/>
</dbReference>
<dbReference type="PANTHER" id="PTHR45672:SF11">
    <property type="entry name" value="PROTEIN DISULFIDE-ISOMERASE C17H9.14C"/>
    <property type="match status" value="1"/>
</dbReference>
<dbReference type="FunFam" id="3.40.30.10:FF:000032">
    <property type="entry name" value="Protein disulfide-isomerase A6 homolog"/>
    <property type="match status" value="2"/>
</dbReference>
<dbReference type="GO" id="GO:0005783">
    <property type="term" value="C:endoplasmic reticulum"/>
    <property type="evidence" value="ECO:0007669"/>
    <property type="project" value="InterPro"/>
</dbReference>
<dbReference type="PROSITE" id="PS00194">
    <property type="entry name" value="THIOREDOXIN_1"/>
    <property type="match status" value="2"/>
</dbReference>
<dbReference type="InterPro" id="IPR005788">
    <property type="entry name" value="PDI_thioredoxin-like_dom"/>
</dbReference>
<accession>A0AAD5ZQH0</accession>
<proteinExistence type="inferred from homology"/>
<dbReference type="PROSITE" id="PS51352">
    <property type="entry name" value="THIOREDOXIN_2"/>
    <property type="match status" value="2"/>
</dbReference>
<keyword evidence="13" id="KW-1185">Reference proteome</keyword>
<gene>
    <name evidence="12" type="ORF">LUZ61_005816</name>
</gene>
<evidence type="ECO:0000256" key="4">
    <source>
        <dbReference type="ARBA" id="ARBA00022729"/>
    </source>
</evidence>
<dbReference type="Proteomes" id="UP001210211">
    <property type="component" value="Unassembled WGS sequence"/>
</dbReference>
<protein>
    <recommendedName>
        <fullName evidence="3">protein disulfide-isomerase</fullName>
        <ecNumber evidence="3">5.3.4.1</ecNumber>
    </recommendedName>
</protein>
<dbReference type="GO" id="GO:0006457">
    <property type="term" value="P:protein folding"/>
    <property type="evidence" value="ECO:0007669"/>
    <property type="project" value="TreeGrafter"/>
</dbReference>
<dbReference type="SUPFAM" id="SSF52833">
    <property type="entry name" value="Thioredoxin-like"/>
    <property type="match status" value="2"/>
</dbReference>
<reference evidence="12 13" key="1">
    <citation type="journal article" date="2022" name="Cell">
        <title>Repeat-based holocentromeres influence genome architecture and karyotype evolution.</title>
        <authorList>
            <person name="Hofstatter P.G."/>
            <person name="Thangavel G."/>
            <person name="Lux T."/>
            <person name="Neumann P."/>
            <person name="Vondrak T."/>
            <person name="Novak P."/>
            <person name="Zhang M."/>
            <person name="Costa L."/>
            <person name="Castellani M."/>
            <person name="Scott A."/>
            <person name="Toegelov H."/>
            <person name="Fuchs J."/>
            <person name="Mata-Sucre Y."/>
            <person name="Dias Y."/>
            <person name="Vanzela A.L.L."/>
            <person name="Huettel B."/>
            <person name="Almeida C.C.S."/>
            <person name="Simkova H."/>
            <person name="Souza G."/>
            <person name="Pedrosa-Harand A."/>
            <person name="Macas J."/>
            <person name="Mayer K.F.X."/>
            <person name="Houben A."/>
            <person name="Marques A."/>
        </authorList>
    </citation>
    <scope>NUCLEOTIDE SEQUENCE [LARGE SCALE GENOMIC DNA]</scope>
    <source>
        <strain evidence="12">RhyTen1mFocal</strain>
    </source>
</reference>
<evidence type="ECO:0000313" key="13">
    <source>
        <dbReference type="Proteomes" id="UP001210211"/>
    </source>
</evidence>